<dbReference type="GeneID" id="115255965"/>
<dbReference type="RefSeq" id="XP_062704274.1">
    <property type="nucleotide sequence ID" value="XM_062848290.1"/>
</dbReference>
<reference evidence="2" key="1">
    <citation type="journal article" date="2015" name="Proc. Natl. Acad. Sci. U.S.A.">
        <title>Genome sequence of the Asian Tiger mosquito, Aedes albopictus, reveals insights into its biology, genetics, and evolution.</title>
        <authorList>
            <person name="Chen X.G."/>
            <person name="Jiang X."/>
            <person name="Gu J."/>
            <person name="Xu M."/>
            <person name="Wu Y."/>
            <person name="Deng Y."/>
            <person name="Zhang C."/>
            <person name="Bonizzoni M."/>
            <person name="Dermauw W."/>
            <person name="Vontas J."/>
            <person name="Armbruster P."/>
            <person name="Huang X."/>
            <person name="Yang Y."/>
            <person name="Zhang H."/>
            <person name="He W."/>
            <person name="Peng H."/>
            <person name="Liu Y."/>
            <person name="Wu K."/>
            <person name="Chen J."/>
            <person name="Lirakis M."/>
            <person name="Topalis P."/>
            <person name="Van Leeuwen T."/>
            <person name="Hall A.B."/>
            <person name="Jiang X."/>
            <person name="Thorpe C."/>
            <person name="Mueller R.L."/>
            <person name="Sun C."/>
            <person name="Waterhouse R.M."/>
            <person name="Yan G."/>
            <person name="Tu Z.J."/>
            <person name="Fang X."/>
            <person name="James A.A."/>
        </authorList>
    </citation>
    <scope>NUCLEOTIDE SEQUENCE [LARGE SCALE GENOMIC DNA]</scope>
    <source>
        <strain evidence="2">Foshan</strain>
    </source>
</reference>
<accession>A0ABM1YPA8</accession>
<dbReference type="PANTHER" id="PTHR47331">
    <property type="entry name" value="PHD-TYPE DOMAIN-CONTAINING PROTEIN"/>
    <property type="match status" value="1"/>
</dbReference>
<protein>
    <recommendedName>
        <fullName evidence="3">Peptidase aspartic putative domain-containing protein</fullName>
    </recommendedName>
</protein>
<dbReference type="SUPFAM" id="SSF56672">
    <property type="entry name" value="DNA/RNA polymerases"/>
    <property type="match status" value="1"/>
</dbReference>
<dbReference type="Proteomes" id="UP000069940">
    <property type="component" value="Unassembled WGS sequence"/>
</dbReference>
<evidence type="ECO:0000313" key="1">
    <source>
        <dbReference type="EnsemblMetazoa" id="AALFPA23_010927.P15411"/>
    </source>
</evidence>
<dbReference type="InterPro" id="IPR005312">
    <property type="entry name" value="DUF1759"/>
</dbReference>
<dbReference type="PANTHER" id="PTHR47331:SF1">
    <property type="entry name" value="GAG-LIKE PROTEIN"/>
    <property type="match status" value="1"/>
</dbReference>
<proteinExistence type="predicted"/>
<dbReference type="Pfam" id="PF05380">
    <property type="entry name" value="Peptidase_A17"/>
    <property type="match status" value="1"/>
</dbReference>
<name>A0ABM1YPA8_AEDAL</name>
<keyword evidence="2" id="KW-1185">Reference proteome</keyword>
<reference evidence="1" key="2">
    <citation type="submission" date="2025-05" db="UniProtKB">
        <authorList>
            <consortium name="EnsemblMetazoa"/>
        </authorList>
    </citation>
    <scope>IDENTIFICATION</scope>
    <source>
        <strain evidence="1">Foshan</strain>
    </source>
</reference>
<dbReference type="InterPro" id="IPR008042">
    <property type="entry name" value="Retrotrans_Pao"/>
</dbReference>
<evidence type="ECO:0008006" key="3">
    <source>
        <dbReference type="Google" id="ProtNLM"/>
    </source>
</evidence>
<dbReference type="EnsemblMetazoa" id="AALFPA23_010927.R15411">
    <property type="protein sequence ID" value="AALFPA23_010927.P15411"/>
    <property type="gene ID" value="AALFPA23_010927"/>
</dbReference>
<evidence type="ECO:0000313" key="2">
    <source>
        <dbReference type="Proteomes" id="UP000069940"/>
    </source>
</evidence>
<sequence length="821" mass="92542">MKILHLRNSLIGEAKEKIDQQVVNNNDYNMAWKILTDAYEDRRLIMDTHIDALLDNPKVSKDNRGKSISNMVEISVKHTDALKSHGYPVDGLSELILVNVLYKKLDGDTQEQWESKLLGSGQMPDFTVFMDFLKEKGRVLQRTTRFQQQAFQQSSAPGKLRQPAMQKQSAPFASKSFIQTIKETCPCCKEEHSIYKCTKFQELNTEERKSIAMKSMLCYNCLKSKHRVADCPSDQGCKIQGCGRRHHSMLHPTGAQRDLVELQQSQIAKPTEQPASPETSECESSATTLCGSIGGTKRQVLLSTAEVLVIGQNGVRVKSRALLDSGSDNFLVVPKVTSNLPVTDVDHRSWPLPPGLQLADPSFHVPGEIDLIIGNEIFFDLIKQGRLKLDNAAILTETELGWAVGGSVQTRKSRTSGRVCQLSHQEKMLSKTLQQFWEIENVGAESKMSVAEALVEEHFVTTHTRNGDGRYTVRFPFNEFQHTLGDSYETASKRLDKLLIALTKDPLKREQYFSFMSEYRSLGHMEEATSSTTKIRVVFDASARTTTGVALNDIVCVGPTVQSDLQSIILRFCSHPIVLTADIPKMYRQILLHKDDRNFQKILWVDDSGVRTVYKLSTAVTYGVASSPHHATRTLIQLATDEGKTFPLAEQVIRYDSYVDDFLTGGKTVNEVVSIYKELSTLLQLGGFGVHKFCSNDPAVLSEIPEELQETCVSFEDTGINNTIRTLGLIWNPLEDYFTFCVQTINEEITTTKRKVLSGDSKLVMQDIWRVGLNWDDELPEEIQQKWIQFRRQLPVVNEMRKPRCVIPGDAIRIELHGRIC</sequence>
<organism evidence="1 2">
    <name type="scientific">Aedes albopictus</name>
    <name type="common">Asian tiger mosquito</name>
    <name type="synonym">Stegomyia albopicta</name>
    <dbReference type="NCBI Taxonomy" id="7160"/>
    <lineage>
        <taxon>Eukaryota</taxon>
        <taxon>Metazoa</taxon>
        <taxon>Ecdysozoa</taxon>
        <taxon>Arthropoda</taxon>
        <taxon>Hexapoda</taxon>
        <taxon>Insecta</taxon>
        <taxon>Pterygota</taxon>
        <taxon>Neoptera</taxon>
        <taxon>Endopterygota</taxon>
        <taxon>Diptera</taxon>
        <taxon>Nematocera</taxon>
        <taxon>Culicoidea</taxon>
        <taxon>Culicidae</taxon>
        <taxon>Culicinae</taxon>
        <taxon>Aedini</taxon>
        <taxon>Aedes</taxon>
        <taxon>Stegomyia</taxon>
    </lineage>
</organism>
<dbReference type="Pfam" id="PF03564">
    <property type="entry name" value="DUF1759"/>
    <property type="match status" value="1"/>
</dbReference>
<dbReference type="InterPro" id="IPR043502">
    <property type="entry name" value="DNA/RNA_pol_sf"/>
</dbReference>